<dbReference type="Pfam" id="PF05022">
    <property type="entry name" value="SRP40_C"/>
    <property type="match status" value="1"/>
</dbReference>
<gene>
    <name evidence="3" type="ORF">BS47DRAFT_1299084</name>
</gene>
<dbReference type="GO" id="GO:0005730">
    <property type="term" value="C:nucleolus"/>
    <property type="evidence" value="ECO:0007669"/>
    <property type="project" value="InterPro"/>
</dbReference>
<dbReference type="OrthoDB" id="5599646at2759"/>
<feature type="region of interest" description="Disordered" evidence="1">
    <location>
        <begin position="74"/>
        <end position="97"/>
    </location>
</feature>
<dbReference type="InterPro" id="IPR007718">
    <property type="entry name" value="Srp40_C"/>
</dbReference>
<dbReference type="GO" id="GO:0005654">
    <property type="term" value="C:nucleoplasm"/>
    <property type="evidence" value="ECO:0007669"/>
    <property type="project" value="TreeGrafter"/>
</dbReference>
<evidence type="ECO:0000256" key="1">
    <source>
        <dbReference type="SAM" id="MobiDB-lite"/>
    </source>
</evidence>
<dbReference type="PANTHER" id="PTHR23216:SF1">
    <property type="entry name" value="NUCLEOLAR AND COILED-BODY PHOSPHOPROTEIN 1"/>
    <property type="match status" value="1"/>
</dbReference>
<dbReference type="InterPro" id="IPR039191">
    <property type="entry name" value="Nopp140-like"/>
</dbReference>
<proteinExistence type="predicted"/>
<accession>A0A9P6AST3</accession>
<feature type="domain" description="Srp40 C-terminal" evidence="2">
    <location>
        <begin position="23"/>
        <end position="96"/>
    </location>
</feature>
<reference evidence="3" key="1">
    <citation type="journal article" date="2020" name="Nat. Commun.">
        <title>Large-scale genome sequencing of mycorrhizal fungi provides insights into the early evolution of symbiotic traits.</title>
        <authorList>
            <person name="Miyauchi S."/>
            <person name="Kiss E."/>
            <person name="Kuo A."/>
            <person name="Drula E."/>
            <person name="Kohler A."/>
            <person name="Sanchez-Garcia M."/>
            <person name="Morin E."/>
            <person name="Andreopoulos B."/>
            <person name="Barry K.W."/>
            <person name="Bonito G."/>
            <person name="Buee M."/>
            <person name="Carver A."/>
            <person name="Chen C."/>
            <person name="Cichocki N."/>
            <person name="Clum A."/>
            <person name="Culley D."/>
            <person name="Crous P.W."/>
            <person name="Fauchery L."/>
            <person name="Girlanda M."/>
            <person name="Hayes R.D."/>
            <person name="Keri Z."/>
            <person name="LaButti K."/>
            <person name="Lipzen A."/>
            <person name="Lombard V."/>
            <person name="Magnuson J."/>
            <person name="Maillard F."/>
            <person name="Murat C."/>
            <person name="Nolan M."/>
            <person name="Ohm R.A."/>
            <person name="Pangilinan J."/>
            <person name="Pereira M.F."/>
            <person name="Perotto S."/>
            <person name="Peter M."/>
            <person name="Pfister S."/>
            <person name="Riley R."/>
            <person name="Sitrit Y."/>
            <person name="Stielow J.B."/>
            <person name="Szollosi G."/>
            <person name="Zifcakova L."/>
            <person name="Stursova M."/>
            <person name="Spatafora J.W."/>
            <person name="Tedersoo L."/>
            <person name="Vaario L.M."/>
            <person name="Yamada A."/>
            <person name="Yan M."/>
            <person name="Wang P."/>
            <person name="Xu J."/>
            <person name="Bruns T."/>
            <person name="Baldrian P."/>
            <person name="Vilgalys R."/>
            <person name="Dunand C."/>
            <person name="Henrissat B."/>
            <person name="Grigoriev I.V."/>
            <person name="Hibbett D."/>
            <person name="Nagy L.G."/>
            <person name="Martin F.M."/>
        </authorList>
    </citation>
    <scope>NUCLEOTIDE SEQUENCE</scope>
    <source>
        <strain evidence="3">UP504</strain>
    </source>
</reference>
<evidence type="ECO:0000313" key="4">
    <source>
        <dbReference type="Proteomes" id="UP000886523"/>
    </source>
</evidence>
<organism evidence="3 4">
    <name type="scientific">Hydnum rufescens UP504</name>
    <dbReference type="NCBI Taxonomy" id="1448309"/>
    <lineage>
        <taxon>Eukaryota</taxon>
        <taxon>Fungi</taxon>
        <taxon>Dikarya</taxon>
        <taxon>Basidiomycota</taxon>
        <taxon>Agaricomycotina</taxon>
        <taxon>Agaricomycetes</taxon>
        <taxon>Cantharellales</taxon>
        <taxon>Hydnaceae</taxon>
        <taxon>Hydnum</taxon>
    </lineage>
</organism>
<evidence type="ECO:0000259" key="2">
    <source>
        <dbReference type="Pfam" id="PF05022"/>
    </source>
</evidence>
<dbReference type="Proteomes" id="UP000886523">
    <property type="component" value="Unassembled WGS sequence"/>
</dbReference>
<comment type="caution">
    <text evidence="3">The sequence shown here is derived from an EMBL/GenBank/DDBJ whole genome shotgun (WGS) entry which is preliminary data.</text>
</comment>
<dbReference type="EMBL" id="MU129002">
    <property type="protein sequence ID" value="KAF9511293.1"/>
    <property type="molecule type" value="Genomic_DNA"/>
</dbReference>
<protein>
    <recommendedName>
        <fullName evidence="2">Srp40 C-terminal domain-containing protein</fullName>
    </recommendedName>
</protein>
<evidence type="ECO:0000313" key="3">
    <source>
        <dbReference type="EMBL" id="KAF9511293.1"/>
    </source>
</evidence>
<dbReference type="PANTHER" id="PTHR23216">
    <property type="entry name" value="NUCLEOLAR AND COILED-BODY PHOSPHOPROTEIN 1"/>
    <property type="match status" value="1"/>
</dbReference>
<dbReference type="AlphaFoldDB" id="A0A9P6AST3"/>
<sequence>MPVNGSIDSKENGKQGPRRTNTRFQRVKASEVTFADERLKNNAFNAKGGTEGDYGAKASADLIVTRGAGFRKEKNKKKRGSYRGGEITMESHSIKFT</sequence>
<keyword evidence="4" id="KW-1185">Reference proteome</keyword>
<name>A0A9P6AST3_9AGAM</name>
<feature type="region of interest" description="Disordered" evidence="1">
    <location>
        <begin position="1"/>
        <end position="23"/>
    </location>
</feature>